<dbReference type="Proteomes" id="UP000775500">
    <property type="component" value="Unassembled WGS sequence"/>
</dbReference>
<proteinExistence type="predicted"/>
<dbReference type="Pfam" id="PF14192">
    <property type="entry name" value="DUF4314"/>
    <property type="match status" value="1"/>
</dbReference>
<feature type="domain" description="DUF4314" evidence="1">
    <location>
        <begin position="12"/>
        <end position="77"/>
    </location>
</feature>
<evidence type="ECO:0000313" key="3">
    <source>
        <dbReference type="Proteomes" id="UP000775500"/>
    </source>
</evidence>
<evidence type="ECO:0000313" key="2">
    <source>
        <dbReference type="EMBL" id="MBM6831848.1"/>
    </source>
</evidence>
<reference evidence="2 3" key="1">
    <citation type="journal article" date="2021" name="Sci. Rep.">
        <title>The distribution of antibiotic resistance genes in chicken gut microbiota commensals.</title>
        <authorList>
            <person name="Juricova H."/>
            <person name="Matiasovicova J."/>
            <person name="Kubasova T."/>
            <person name="Cejkova D."/>
            <person name="Rychlik I."/>
        </authorList>
    </citation>
    <scope>NUCLEOTIDE SEQUENCE [LARGE SCALE GENOMIC DNA]</scope>
    <source>
        <strain evidence="2 3">An423</strain>
    </source>
</reference>
<keyword evidence="3" id="KW-1185">Reference proteome</keyword>
<organism evidence="2 3">
    <name type="scientific">Faecalicoccus acidiformans</name>
    <dbReference type="NCBI Taxonomy" id="915173"/>
    <lineage>
        <taxon>Bacteria</taxon>
        <taxon>Bacillati</taxon>
        <taxon>Bacillota</taxon>
        <taxon>Erysipelotrichia</taxon>
        <taxon>Erysipelotrichales</taxon>
        <taxon>Erysipelotrichaceae</taxon>
        <taxon>Faecalicoccus</taxon>
    </lineage>
</organism>
<dbReference type="InterPro" id="IPR025463">
    <property type="entry name" value="DUF4314"/>
</dbReference>
<sequence length="90" mass="10177">MNKYTIDDELRQVERLREQYPPGTRIQCIQMDDPYHAIAPGSIGTVDYVDDAGTIHMSWENGSSLGLIPGEDRFKIIGKSKRVKSKGPER</sequence>
<name>A0ABS2FP87_9FIRM</name>
<comment type="caution">
    <text evidence="2">The sequence shown here is derived from an EMBL/GenBank/DDBJ whole genome shotgun (WGS) entry which is preliminary data.</text>
</comment>
<gene>
    <name evidence="2" type="ORF">H5982_06980</name>
</gene>
<accession>A0ABS2FP87</accession>
<evidence type="ECO:0000259" key="1">
    <source>
        <dbReference type="Pfam" id="PF14192"/>
    </source>
</evidence>
<dbReference type="RefSeq" id="WP_204686106.1">
    <property type="nucleotide sequence ID" value="NZ_JACJLU010000008.1"/>
</dbReference>
<protein>
    <submittedName>
        <fullName evidence="2">DUF4314 domain-containing protein</fullName>
    </submittedName>
</protein>
<dbReference type="EMBL" id="JACJLU010000008">
    <property type="protein sequence ID" value="MBM6831848.1"/>
    <property type="molecule type" value="Genomic_DNA"/>
</dbReference>